<dbReference type="InterPro" id="IPR000073">
    <property type="entry name" value="AB_hydrolase_1"/>
</dbReference>
<evidence type="ECO:0000259" key="1">
    <source>
        <dbReference type="Pfam" id="PF00561"/>
    </source>
</evidence>
<feature type="domain" description="AB hydrolase-1" evidence="1">
    <location>
        <begin position="26"/>
        <end position="159"/>
    </location>
</feature>
<organism evidence="2 3">
    <name type="scientific">Aquicella lusitana</name>
    <dbReference type="NCBI Taxonomy" id="254246"/>
    <lineage>
        <taxon>Bacteria</taxon>
        <taxon>Pseudomonadati</taxon>
        <taxon>Pseudomonadota</taxon>
        <taxon>Gammaproteobacteria</taxon>
        <taxon>Legionellales</taxon>
        <taxon>Coxiellaceae</taxon>
        <taxon>Aquicella</taxon>
    </lineage>
</organism>
<protein>
    <submittedName>
        <fullName evidence="2">Pimeloyl-ACP methyl ester carboxylesterase</fullName>
    </submittedName>
</protein>
<evidence type="ECO:0000313" key="3">
    <source>
        <dbReference type="Proteomes" id="UP000254720"/>
    </source>
</evidence>
<accession>A0A370GFM6</accession>
<dbReference type="Pfam" id="PF00561">
    <property type="entry name" value="Abhydrolase_1"/>
    <property type="match status" value="1"/>
</dbReference>
<reference evidence="2 3" key="1">
    <citation type="submission" date="2018-07" db="EMBL/GenBank/DDBJ databases">
        <title>Genomic Encyclopedia of Type Strains, Phase IV (KMG-IV): sequencing the most valuable type-strain genomes for metagenomic binning, comparative biology and taxonomic classification.</title>
        <authorList>
            <person name="Goeker M."/>
        </authorList>
    </citation>
    <scope>NUCLEOTIDE SEQUENCE [LARGE SCALE GENOMIC DNA]</scope>
    <source>
        <strain evidence="2 3">DSM 16500</strain>
    </source>
</reference>
<dbReference type="InterPro" id="IPR050266">
    <property type="entry name" value="AB_hydrolase_sf"/>
</dbReference>
<evidence type="ECO:0000313" key="2">
    <source>
        <dbReference type="EMBL" id="RDI42100.1"/>
    </source>
</evidence>
<name>A0A370GFM6_9COXI</name>
<dbReference type="InterPro" id="IPR029058">
    <property type="entry name" value="AB_hydrolase_fold"/>
</dbReference>
<dbReference type="PANTHER" id="PTHR43798:SF33">
    <property type="entry name" value="HYDROLASE, PUTATIVE (AFU_ORTHOLOGUE AFUA_2G14860)-RELATED"/>
    <property type="match status" value="1"/>
</dbReference>
<proteinExistence type="predicted"/>
<dbReference type="OrthoDB" id="9773293at2"/>
<comment type="caution">
    <text evidence="2">The sequence shown here is derived from an EMBL/GenBank/DDBJ whole genome shotgun (WGS) entry which is preliminary data.</text>
</comment>
<dbReference type="Proteomes" id="UP000254720">
    <property type="component" value="Unassembled WGS sequence"/>
</dbReference>
<keyword evidence="3" id="KW-1185">Reference proteome</keyword>
<sequence length="275" mass="32054">MKESYIRYNHAYCYMRHTPLRSHRKTLLFLHGIGDSSLSYEQYLQVFDNVNILIPDFLGYGKSSKYDDYHFKVQIAALIEQINSLEQAYKVTLDDIILIPHSMAAIHAVLLCHSMIKEKIKGIINIEGSITQYGSFISEEASRAYQQETFDAWFDKFREITIFNKLLHQFPICRSYYASLKFCQAKAFLENALEIRQFCLAGTGEYTNIAGLNYAELDLPKIYCYGDKSLCQESIEFLNKKRLKTKTFHTANHFLMLECFDEFVDFVTNWISLHG</sequence>
<dbReference type="SUPFAM" id="SSF53474">
    <property type="entry name" value="alpha/beta-Hydrolases"/>
    <property type="match status" value="1"/>
</dbReference>
<dbReference type="PANTHER" id="PTHR43798">
    <property type="entry name" value="MONOACYLGLYCEROL LIPASE"/>
    <property type="match status" value="1"/>
</dbReference>
<gene>
    <name evidence="2" type="ORF">C8D86_11654</name>
</gene>
<dbReference type="GO" id="GO:0016020">
    <property type="term" value="C:membrane"/>
    <property type="evidence" value="ECO:0007669"/>
    <property type="project" value="TreeGrafter"/>
</dbReference>
<dbReference type="AlphaFoldDB" id="A0A370GFM6"/>
<dbReference type="EMBL" id="QQAX01000016">
    <property type="protein sequence ID" value="RDI42100.1"/>
    <property type="molecule type" value="Genomic_DNA"/>
</dbReference>
<dbReference type="Gene3D" id="3.40.50.1820">
    <property type="entry name" value="alpha/beta hydrolase"/>
    <property type="match status" value="1"/>
</dbReference>